<evidence type="ECO:0000313" key="2">
    <source>
        <dbReference type="Proteomes" id="UP000054342"/>
    </source>
</evidence>
<keyword evidence="2" id="KW-1185">Reference proteome</keyword>
<dbReference type="RefSeq" id="XP_013319660.1">
    <property type="nucleotide sequence ID" value="XM_013464206.1"/>
</dbReference>
<dbReference type="GeneID" id="25325461"/>
<dbReference type="AlphaFoldDB" id="A0A0D2C2P4"/>
<dbReference type="OrthoDB" id="10436304at2759"/>
<dbReference type="EMBL" id="KN847318">
    <property type="protein sequence ID" value="KIW59076.1"/>
    <property type="molecule type" value="Genomic_DNA"/>
</dbReference>
<dbReference type="HOGENOM" id="CLU_953262_0_0_1"/>
<dbReference type="Proteomes" id="UP000054342">
    <property type="component" value="Unassembled WGS sequence"/>
</dbReference>
<proteinExistence type="predicted"/>
<reference evidence="1 2" key="1">
    <citation type="submission" date="2015-01" db="EMBL/GenBank/DDBJ databases">
        <title>The Genome Sequence of Exophiala xenobiotica CBS118157.</title>
        <authorList>
            <consortium name="The Broad Institute Genomics Platform"/>
            <person name="Cuomo C."/>
            <person name="de Hoog S."/>
            <person name="Gorbushina A."/>
            <person name="Stielow B."/>
            <person name="Teixiera M."/>
            <person name="Abouelleil A."/>
            <person name="Chapman S.B."/>
            <person name="Priest M."/>
            <person name="Young S.K."/>
            <person name="Wortman J."/>
            <person name="Nusbaum C."/>
            <person name="Birren B."/>
        </authorList>
    </citation>
    <scope>NUCLEOTIDE SEQUENCE [LARGE SCALE GENOMIC DNA]</scope>
    <source>
        <strain evidence="1 2">CBS 118157</strain>
    </source>
</reference>
<organism evidence="1 2">
    <name type="scientific">Exophiala xenobiotica</name>
    <dbReference type="NCBI Taxonomy" id="348802"/>
    <lineage>
        <taxon>Eukaryota</taxon>
        <taxon>Fungi</taxon>
        <taxon>Dikarya</taxon>
        <taxon>Ascomycota</taxon>
        <taxon>Pezizomycotina</taxon>
        <taxon>Eurotiomycetes</taxon>
        <taxon>Chaetothyriomycetidae</taxon>
        <taxon>Chaetothyriales</taxon>
        <taxon>Herpotrichiellaceae</taxon>
        <taxon>Exophiala</taxon>
    </lineage>
</organism>
<gene>
    <name evidence="1" type="ORF">PV05_03553</name>
</gene>
<evidence type="ECO:0000313" key="1">
    <source>
        <dbReference type="EMBL" id="KIW59076.1"/>
    </source>
</evidence>
<sequence length="292" mass="32324">MAQQRQQEIPQQWTNQEANEAIKNSGTIDGDWARRNDEWHANHGFLRPEAMNPQHLREFRQLVGDYRRTSNSRYMAALMCRLWDRPDPTIFDEFYDQPAEARAELERIAQPYWDLAGRPWAVTQEILDDVWAWNDNFPPPRAAVPAPARAPAGPVVARPPPVPLPVAPVVAPLVALAPVPVAAGGRPHHNNVKTITGRDPNWLFICDVCGHAVLYQGEFNRHVRDGRAGAAGFGVVASNPVAGETRWYGEDDAGNRYEGDTVRVGTAGVNRGGAIPEPCGGNIRAKKAANRR</sequence>
<accession>A0A0D2C2P4</accession>
<protein>
    <submittedName>
        <fullName evidence="1">Uncharacterized protein</fullName>
    </submittedName>
</protein>
<name>A0A0D2C2P4_9EURO</name>